<dbReference type="InterPro" id="IPR047265">
    <property type="entry name" value="PIF1-like_bHLH"/>
</dbReference>
<feature type="compositionally biased region" description="Low complexity" evidence="5">
    <location>
        <begin position="53"/>
        <end position="72"/>
    </location>
</feature>
<feature type="compositionally biased region" description="Basic and acidic residues" evidence="5">
    <location>
        <begin position="474"/>
        <end position="489"/>
    </location>
</feature>
<dbReference type="Gene3D" id="4.10.280.10">
    <property type="entry name" value="Helix-loop-helix DNA-binding domain"/>
    <property type="match status" value="1"/>
</dbReference>
<dbReference type="EMBL" id="JAYWIO010000004">
    <property type="protein sequence ID" value="KAK7269487.1"/>
    <property type="molecule type" value="Genomic_DNA"/>
</dbReference>
<feature type="compositionally biased region" description="Basic and acidic residues" evidence="5">
    <location>
        <begin position="425"/>
        <end position="449"/>
    </location>
</feature>
<feature type="region of interest" description="Disordered" evidence="5">
    <location>
        <begin position="298"/>
        <end position="323"/>
    </location>
</feature>
<feature type="region of interest" description="Disordered" evidence="5">
    <location>
        <begin position="48"/>
        <end position="83"/>
    </location>
</feature>
<evidence type="ECO:0000256" key="3">
    <source>
        <dbReference type="ARBA" id="ARBA00023163"/>
    </source>
</evidence>
<evidence type="ECO:0000259" key="6">
    <source>
        <dbReference type="PROSITE" id="PS50888"/>
    </source>
</evidence>
<evidence type="ECO:0000256" key="4">
    <source>
        <dbReference type="ARBA" id="ARBA00023242"/>
    </source>
</evidence>
<feature type="compositionally biased region" description="Polar residues" evidence="5">
    <location>
        <begin position="687"/>
        <end position="699"/>
    </location>
</feature>
<comment type="caution">
    <text evidence="7">The sequence shown here is derived from an EMBL/GenBank/DDBJ whole genome shotgun (WGS) entry which is preliminary data.</text>
</comment>
<feature type="compositionally biased region" description="Basic and acidic residues" evidence="5">
    <location>
        <begin position="352"/>
        <end position="363"/>
    </location>
</feature>
<dbReference type="Proteomes" id="UP001372338">
    <property type="component" value="Unassembled WGS sequence"/>
</dbReference>
<keyword evidence="3" id="KW-0804">Transcription</keyword>
<dbReference type="CDD" id="cd11445">
    <property type="entry name" value="bHLH_AtPIF_like"/>
    <property type="match status" value="1"/>
</dbReference>
<dbReference type="InterPro" id="IPR044273">
    <property type="entry name" value="PIF3-like"/>
</dbReference>
<dbReference type="SUPFAM" id="SSF47459">
    <property type="entry name" value="HLH, helix-loop-helix DNA-binding domain"/>
    <property type="match status" value="1"/>
</dbReference>
<dbReference type="InterPro" id="IPR036638">
    <property type="entry name" value="HLH_DNA-bd_sf"/>
</dbReference>
<comment type="subcellular location">
    <subcellularLocation>
        <location evidence="1">Nucleus</location>
    </subcellularLocation>
</comment>
<feature type="region of interest" description="Disordered" evidence="5">
    <location>
        <begin position="194"/>
        <end position="251"/>
    </location>
</feature>
<dbReference type="PROSITE" id="PS50888">
    <property type="entry name" value="BHLH"/>
    <property type="match status" value="1"/>
</dbReference>
<dbReference type="InterPro" id="IPR011598">
    <property type="entry name" value="bHLH_dom"/>
</dbReference>
<dbReference type="SMART" id="SM00353">
    <property type="entry name" value="HLH"/>
    <property type="match status" value="1"/>
</dbReference>
<evidence type="ECO:0000313" key="7">
    <source>
        <dbReference type="EMBL" id="KAK7269487.1"/>
    </source>
</evidence>
<evidence type="ECO:0000313" key="8">
    <source>
        <dbReference type="Proteomes" id="UP001372338"/>
    </source>
</evidence>
<sequence length="748" mass="80880">MPLYELYRLSREKLDKEVNNNSSAAEQSQPSLLENDFFELIWENGQISTQAQSRRSPSHSRSLPSHCLPSHSPKGRDKDVGGYAMNSKIGKFVDFDNSGLSEIPMSVPSHELNQDGDMMPWMDYSMGDSLQHDYDSDFLHELSGVTENDLHQSSNFAMVDRRSNGTNQVFRDSHRNSTSYVSGLEQGNVSKGTLAGEVDTSRPKASINQLYPPSSSHQCQTPFESDRSKVSDMTENNNAPEHAPRGEITQIPSSSSDFFSLKMQRQDPIMPSNGSTVMNFSHFARPAAIMRANLQNVGSKSDLSSGRIDSVGNKDKGVATTSSNPLELQRVDSSGDCSKEPTLHCQQVAEQPKADLKRLEPKSLKRNGVASKQLDPANKESAIKIDQISNKTLGESGSKEQTVVEKSMEPAVASSSLCSGNGADRGSDEPNQDLKRKSRDTEGSESHSEDVEEESVGLKKAAAGRGGSGIKRSRAAEVHNLSERRRRDRINEKMRALQELIPNCNKVDKASMLDEAIEYLKTLQLQVQMMSMGAGLYMHPMMIPAGMQHMHAPHMAPFSPLGVGMQMGMGMGYGMAMPDMNGGSSRFPMIHMPQMQGTHMPVAHVSGPTALHGMARSNPQGFGLPGQGQGLPMPMSRPPAYPFSGGPFMNSPAPIQHAGGTAGVVDTGNSASASGLKDRMPNVDPQVKQSNGGSDSTTPMMPKPNQCEAATVGFEQSALVKNSGHAPDVNDGGAINTAKEDNLVNGYD</sequence>
<organism evidence="7 8">
    <name type="scientific">Crotalaria pallida</name>
    <name type="common">Smooth rattlebox</name>
    <name type="synonym">Crotalaria striata</name>
    <dbReference type="NCBI Taxonomy" id="3830"/>
    <lineage>
        <taxon>Eukaryota</taxon>
        <taxon>Viridiplantae</taxon>
        <taxon>Streptophyta</taxon>
        <taxon>Embryophyta</taxon>
        <taxon>Tracheophyta</taxon>
        <taxon>Spermatophyta</taxon>
        <taxon>Magnoliopsida</taxon>
        <taxon>eudicotyledons</taxon>
        <taxon>Gunneridae</taxon>
        <taxon>Pentapetalae</taxon>
        <taxon>rosids</taxon>
        <taxon>fabids</taxon>
        <taxon>Fabales</taxon>
        <taxon>Fabaceae</taxon>
        <taxon>Papilionoideae</taxon>
        <taxon>50 kb inversion clade</taxon>
        <taxon>genistoids sensu lato</taxon>
        <taxon>core genistoids</taxon>
        <taxon>Crotalarieae</taxon>
        <taxon>Crotalaria</taxon>
    </lineage>
</organism>
<dbReference type="GO" id="GO:0005634">
    <property type="term" value="C:nucleus"/>
    <property type="evidence" value="ECO:0007669"/>
    <property type="project" value="UniProtKB-SubCell"/>
</dbReference>
<dbReference type="FunFam" id="4.10.280.10:FF:000004">
    <property type="entry name" value="Basic helix-loop-helix transcription factor"/>
    <property type="match status" value="1"/>
</dbReference>
<feature type="region of interest" description="Disordered" evidence="5">
    <location>
        <begin position="166"/>
        <end position="185"/>
    </location>
</feature>
<dbReference type="Pfam" id="PF00010">
    <property type="entry name" value="HLH"/>
    <property type="match status" value="1"/>
</dbReference>
<feature type="compositionally biased region" description="Polar residues" evidence="5">
    <location>
        <begin position="387"/>
        <end position="401"/>
    </location>
</feature>
<evidence type="ECO:0000256" key="1">
    <source>
        <dbReference type="ARBA" id="ARBA00004123"/>
    </source>
</evidence>
<dbReference type="GO" id="GO:0010017">
    <property type="term" value="P:red or far-red light signaling pathway"/>
    <property type="evidence" value="ECO:0007669"/>
    <property type="project" value="UniProtKB-ARBA"/>
</dbReference>
<feature type="region of interest" description="Disordered" evidence="5">
    <location>
        <begin position="722"/>
        <end position="748"/>
    </location>
</feature>
<keyword evidence="8" id="KW-1185">Reference proteome</keyword>
<dbReference type="AlphaFoldDB" id="A0AAN9F484"/>
<feature type="region of interest" description="Disordered" evidence="5">
    <location>
        <begin position="349"/>
        <end position="489"/>
    </location>
</feature>
<dbReference type="GO" id="GO:0046983">
    <property type="term" value="F:protein dimerization activity"/>
    <property type="evidence" value="ECO:0007669"/>
    <property type="project" value="InterPro"/>
</dbReference>
<evidence type="ECO:0000256" key="5">
    <source>
        <dbReference type="SAM" id="MobiDB-lite"/>
    </source>
</evidence>
<feature type="compositionally biased region" description="Polar residues" evidence="5">
    <location>
        <begin position="206"/>
        <end position="223"/>
    </location>
</feature>
<name>A0AAN9F484_CROPI</name>
<evidence type="ECO:0000256" key="2">
    <source>
        <dbReference type="ARBA" id="ARBA00023015"/>
    </source>
</evidence>
<dbReference type="PANTHER" id="PTHR46807:SF1">
    <property type="entry name" value="TRANSCRIPTION FACTOR PIF3"/>
    <property type="match status" value="1"/>
</dbReference>
<reference evidence="7 8" key="1">
    <citation type="submission" date="2024-01" db="EMBL/GenBank/DDBJ databases">
        <title>The genomes of 5 underutilized Papilionoideae crops provide insights into root nodulation and disease resistanc.</title>
        <authorList>
            <person name="Yuan L."/>
        </authorList>
    </citation>
    <scope>NUCLEOTIDE SEQUENCE [LARGE SCALE GENOMIC DNA]</scope>
    <source>
        <strain evidence="7">ZHUSHIDOU_FW_LH</strain>
        <tissue evidence="7">Leaf</tissue>
    </source>
</reference>
<dbReference type="PANTHER" id="PTHR46807">
    <property type="entry name" value="TRANSCRIPTION FACTOR PIF3"/>
    <property type="match status" value="1"/>
</dbReference>
<keyword evidence="2" id="KW-0805">Transcription regulation</keyword>
<feature type="region of interest" description="Disordered" evidence="5">
    <location>
        <begin position="669"/>
        <end position="701"/>
    </location>
</feature>
<gene>
    <name evidence="7" type="ORF">RIF29_22217</name>
</gene>
<proteinExistence type="predicted"/>
<dbReference type="GO" id="GO:0003700">
    <property type="term" value="F:DNA-binding transcription factor activity"/>
    <property type="evidence" value="ECO:0007669"/>
    <property type="project" value="InterPro"/>
</dbReference>
<feature type="domain" description="BHLH" evidence="6">
    <location>
        <begin position="474"/>
        <end position="523"/>
    </location>
</feature>
<accession>A0AAN9F484</accession>
<protein>
    <recommendedName>
        <fullName evidence="6">BHLH domain-containing protein</fullName>
    </recommendedName>
</protein>
<keyword evidence="4" id="KW-0539">Nucleus</keyword>